<proteinExistence type="predicted"/>
<accession>A0A8H3LVS4</accession>
<dbReference type="AlphaFoldDB" id="A0A8H3LVS4"/>
<reference evidence="2" key="1">
    <citation type="submission" date="2019-10" db="EMBL/GenBank/DDBJ databases">
        <title>Conservation and host-specific expression of non-tandemly repeated heterogenous ribosome RNA gene in arbuscular mycorrhizal fungi.</title>
        <authorList>
            <person name="Maeda T."/>
            <person name="Kobayashi Y."/>
            <person name="Nakagawa T."/>
            <person name="Ezawa T."/>
            <person name="Yamaguchi K."/>
            <person name="Bino T."/>
            <person name="Nishimoto Y."/>
            <person name="Shigenobu S."/>
            <person name="Kawaguchi M."/>
        </authorList>
    </citation>
    <scope>NUCLEOTIDE SEQUENCE</scope>
    <source>
        <strain evidence="2">HR1</strain>
    </source>
</reference>
<dbReference type="OrthoDB" id="2445463at2759"/>
<dbReference type="EMBL" id="BLAL01000218">
    <property type="protein sequence ID" value="GES92820.1"/>
    <property type="molecule type" value="Genomic_DNA"/>
</dbReference>
<evidence type="ECO:0000256" key="1">
    <source>
        <dbReference type="SAM" id="MobiDB-lite"/>
    </source>
</evidence>
<protein>
    <submittedName>
        <fullName evidence="2">Uncharacterized protein</fullName>
    </submittedName>
</protein>
<evidence type="ECO:0000313" key="3">
    <source>
        <dbReference type="Proteomes" id="UP000615446"/>
    </source>
</evidence>
<comment type="caution">
    <text evidence="2">The sequence shown here is derived from an EMBL/GenBank/DDBJ whole genome shotgun (WGS) entry which is preliminary data.</text>
</comment>
<dbReference type="Proteomes" id="UP000615446">
    <property type="component" value="Unassembled WGS sequence"/>
</dbReference>
<name>A0A8H3LVS4_9GLOM</name>
<feature type="region of interest" description="Disordered" evidence="1">
    <location>
        <begin position="58"/>
        <end position="81"/>
    </location>
</feature>
<organism evidence="2 3">
    <name type="scientific">Rhizophagus clarus</name>
    <dbReference type="NCBI Taxonomy" id="94130"/>
    <lineage>
        <taxon>Eukaryota</taxon>
        <taxon>Fungi</taxon>
        <taxon>Fungi incertae sedis</taxon>
        <taxon>Mucoromycota</taxon>
        <taxon>Glomeromycotina</taxon>
        <taxon>Glomeromycetes</taxon>
        <taxon>Glomerales</taxon>
        <taxon>Glomeraceae</taxon>
        <taxon>Rhizophagus</taxon>
    </lineage>
</organism>
<evidence type="ECO:0000313" key="2">
    <source>
        <dbReference type="EMBL" id="GES92820.1"/>
    </source>
</evidence>
<sequence>MELKDLGFIFYRKYPNASKRESHNDLSGELKILSNNLKPKSKEGIKIFALEHQLKGLTKETENLPPSKRNNNNESENEEKKFKYDFGKEKEQYYTRHGSNYYESSKSEDDENGCNIKLNLNELQHRFYEYQFKVLKKAETEKLKDMYEILSLSSIIVLRPPSPYPIFTNKEWEEIIGTNPYTIQEPLFAQEISSSIRAASFNYFLSKDVFMKSGKSKLSRTVARIKMGE</sequence>
<gene>
    <name evidence="2" type="ORF">RCL2_001957800</name>
</gene>